<evidence type="ECO:0000256" key="2">
    <source>
        <dbReference type="ARBA" id="ARBA00022670"/>
    </source>
</evidence>
<evidence type="ECO:0000256" key="4">
    <source>
        <dbReference type="ARBA" id="ARBA00022801"/>
    </source>
</evidence>
<name>J9FY05_9ZZZZ</name>
<dbReference type="Pfam" id="PF01432">
    <property type="entry name" value="Peptidase_M3"/>
    <property type="match status" value="1"/>
</dbReference>
<dbReference type="SUPFAM" id="SSF55486">
    <property type="entry name" value="Metalloproteases ('zincins'), catalytic domain"/>
    <property type="match status" value="1"/>
</dbReference>
<dbReference type="InterPro" id="IPR001567">
    <property type="entry name" value="Pept_M3A_M3B_dom"/>
</dbReference>
<evidence type="ECO:0000256" key="1">
    <source>
        <dbReference type="ARBA" id="ARBA00001947"/>
    </source>
</evidence>
<evidence type="ECO:0000256" key="3">
    <source>
        <dbReference type="ARBA" id="ARBA00022723"/>
    </source>
</evidence>
<comment type="caution">
    <text evidence="8">The sequence shown here is derived from an EMBL/GenBank/DDBJ whole genome shotgun (WGS) entry which is preliminary data.</text>
</comment>
<keyword evidence="2" id="KW-0645">Protease</keyword>
<keyword evidence="3" id="KW-0479">Metal-binding</keyword>
<keyword evidence="4" id="KW-0378">Hydrolase</keyword>
<feature type="non-terminal residue" evidence="8">
    <location>
        <position position="1"/>
    </location>
</feature>
<keyword evidence="5" id="KW-0862">Zinc</keyword>
<feature type="non-terminal residue" evidence="8">
    <location>
        <position position="213"/>
    </location>
</feature>
<comment type="cofactor">
    <cofactor evidence="1">
        <name>Zn(2+)</name>
        <dbReference type="ChEBI" id="CHEBI:29105"/>
    </cofactor>
</comment>
<sequence length="213" mass="24579">SASHDMGKEVEEAFDFMVDGGFYDISFSSNKAPMSFQTYLSQYEAPYLFIDPVGDIEDIITFSHEFGHFLDAYVNYNAYETVDVAEIFSQAMEYLMLFYYGGALSDEEQETLINIKIMDTLEMYVQQASFAEFESIVYSTDPELLSADFLNDLSLQLAIDYGYYDGENEEYFAKSWCDIVHFFEMPFYIITYPVSNDAAMQIFEFEMEESGKG</sequence>
<dbReference type="GO" id="GO:0046872">
    <property type="term" value="F:metal ion binding"/>
    <property type="evidence" value="ECO:0007669"/>
    <property type="project" value="UniProtKB-KW"/>
</dbReference>
<dbReference type="AlphaFoldDB" id="J9FY05"/>
<gene>
    <name evidence="8" type="ORF">EVA_17461</name>
</gene>
<dbReference type="Gene3D" id="1.10.1370.30">
    <property type="match status" value="1"/>
</dbReference>
<accession>J9FY05</accession>
<proteinExistence type="predicted"/>
<keyword evidence="6" id="KW-0482">Metalloprotease</keyword>
<feature type="domain" description="Peptidase M3A/M3B catalytic" evidence="7">
    <location>
        <begin position="38"/>
        <end position="203"/>
    </location>
</feature>
<evidence type="ECO:0000256" key="5">
    <source>
        <dbReference type="ARBA" id="ARBA00022833"/>
    </source>
</evidence>
<evidence type="ECO:0000313" key="8">
    <source>
        <dbReference type="EMBL" id="EJW94432.1"/>
    </source>
</evidence>
<dbReference type="EMBL" id="AMCI01006380">
    <property type="protein sequence ID" value="EJW94432.1"/>
    <property type="molecule type" value="Genomic_DNA"/>
</dbReference>
<organism evidence="8">
    <name type="scientific">gut metagenome</name>
    <dbReference type="NCBI Taxonomy" id="749906"/>
    <lineage>
        <taxon>unclassified sequences</taxon>
        <taxon>metagenomes</taxon>
        <taxon>organismal metagenomes</taxon>
    </lineage>
</organism>
<evidence type="ECO:0000256" key="6">
    <source>
        <dbReference type="ARBA" id="ARBA00023049"/>
    </source>
</evidence>
<dbReference type="GO" id="GO:0004222">
    <property type="term" value="F:metalloendopeptidase activity"/>
    <property type="evidence" value="ECO:0007669"/>
    <property type="project" value="InterPro"/>
</dbReference>
<reference evidence="8" key="1">
    <citation type="journal article" date="2012" name="PLoS ONE">
        <title>Gene sets for utilization of primary and secondary nutrition supplies in the distal gut of endangered iberian lynx.</title>
        <authorList>
            <person name="Alcaide M."/>
            <person name="Messina E."/>
            <person name="Richter M."/>
            <person name="Bargiela R."/>
            <person name="Peplies J."/>
            <person name="Huws S.A."/>
            <person name="Newbold C.J."/>
            <person name="Golyshin P.N."/>
            <person name="Simon M.A."/>
            <person name="Lopez G."/>
            <person name="Yakimov M.M."/>
            <person name="Ferrer M."/>
        </authorList>
    </citation>
    <scope>NUCLEOTIDE SEQUENCE</scope>
</reference>
<dbReference type="GO" id="GO:0006508">
    <property type="term" value="P:proteolysis"/>
    <property type="evidence" value="ECO:0007669"/>
    <property type="project" value="UniProtKB-KW"/>
</dbReference>
<evidence type="ECO:0000259" key="7">
    <source>
        <dbReference type="Pfam" id="PF01432"/>
    </source>
</evidence>
<protein>
    <submittedName>
        <fullName evidence="8">Exported peptidase</fullName>
    </submittedName>
</protein>